<accession>A0A3R5WX37</accession>
<dbReference type="Proteomes" id="UP000286113">
    <property type="component" value="Unassembled WGS sequence"/>
</dbReference>
<dbReference type="RefSeq" id="WP_119226726.1">
    <property type="nucleotide sequence ID" value="NZ_VZAH01000077.1"/>
</dbReference>
<comment type="caution">
    <text evidence="1">The sequence shown here is derived from an EMBL/GenBank/DDBJ whole genome shotgun (WGS) entry which is preliminary data.</text>
</comment>
<dbReference type="OrthoDB" id="1068310at2"/>
<evidence type="ECO:0000313" key="1">
    <source>
        <dbReference type="EMBL" id="MQP14217.1"/>
    </source>
</evidence>
<reference evidence="2 3" key="1">
    <citation type="submission" date="2018-08" db="EMBL/GenBank/DDBJ databases">
        <title>A genome reference for cultivated species of the human gut microbiota.</title>
        <authorList>
            <person name="Zou Y."/>
            <person name="Xue W."/>
            <person name="Luo G."/>
        </authorList>
    </citation>
    <scope>NUCLEOTIDE SEQUENCE [LARGE SCALE GENOMIC DNA]</scope>
    <source>
        <strain evidence="2 3">AF22-1</strain>
    </source>
</reference>
<evidence type="ECO:0000313" key="4">
    <source>
        <dbReference type="Proteomes" id="UP000477980"/>
    </source>
</evidence>
<reference evidence="1 4" key="2">
    <citation type="submission" date="2019-09" db="EMBL/GenBank/DDBJ databases">
        <title>Distinct polysaccharide growth profiles of human intestinal Prevotella copri isolates.</title>
        <authorList>
            <person name="Fehlner-Peach H."/>
            <person name="Magnabosco C."/>
            <person name="Raghavan V."/>
            <person name="Scher J.U."/>
            <person name="Tett A."/>
            <person name="Cox L.M."/>
            <person name="Gottsegen C."/>
            <person name="Watters A."/>
            <person name="Wiltshire- Gordon J.D."/>
            <person name="Segata N."/>
            <person name="Bonneau R."/>
            <person name="Littman D.R."/>
        </authorList>
    </citation>
    <scope>NUCLEOTIDE SEQUENCE [LARGE SCALE GENOMIC DNA]</scope>
    <source>
        <strain evidence="1">IAA917</strain>
        <strain evidence="4">iAA917</strain>
    </source>
</reference>
<organism evidence="1 4">
    <name type="scientific">Segatella copri</name>
    <dbReference type="NCBI Taxonomy" id="165179"/>
    <lineage>
        <taxon>Bacteria</taxon>
        <taxon>Pseudomonadati</taxon>
        <taxon>Bacteroidota</taxon>
        <taxon>Bacteroidia</taxon>
        <taxon>Bacteroidales</taxon>
        <taxon>Prevotellaceae</taxon>
        <taxon>Segatella</taxon>
    </lineage>
</organism>
<name>A0A3R5WX37_9BACT</name>
<gene>
    <name evidence="2" type="ORF">DWX90_00875</name>
    <name evidence="1" type="ORF">F7D25_07300</name>
</gene>
<sequence length="192" mass="22536">MENDILKIEVAKQDLKETPEYWASESYETMIGKLQKLVEAKTGYPPCRNTKVIREVSFKITSRTTLEQIRELLNDIENDYNISCFQIAIDRGNNTAHLLFTWIHPKTALPVRFNNKTRFKLLSAYFVRRLHLEYPKDMTEWVRYFIMDAYIEDKSVFSKALASLSKKEDSTDKTILVESLLYAQYMSEGKVK</sequence>
<dbReference type="AlphaFoldDB" id="A0A3R5WX37"/>
<evidence type="ECO:0000313" key="3">
    <source>
        <dbReference type="Proteomes" id="UP000286113"/>
    </source>
</evidence>
<dbReference type="EMBL" id="VZAH01000077">
    <property type="protein sequence ID" value="MQP14217.1"/>
    <property type="molecule type" value="Genomic_DNA"/>
</dbReference>
<dbReference type="Proteomes" id="UP000477980">
    <property type="component" value="Unassembled WGS sequence"/>
</dbReference>
<proteinExistence type="predicted"/>
<evidence type="ECO:0000313" key="2">
    <source>
        <dbReference type="EMBL" id="RGS49040.1"/>
    </source>
</evidence>
<dbReference type="EMBL" id="QRVN01000001">
    <property type="protein sequence ID" value="RGS49040.1"/>
    <property type="molecule type" value="Genomic_DNA"/>
</dbReference>
<protein>
    <submittedName>
        <fullName evidence="1">Uncharacterized protein</fullName>
    </submittedName>
</protein>